<evidence type="ECO:0000313" key="17">
    <source>
        <dbReference type="Proteomes" id="UP000193870"/>
    </source>
</evidence>
<evidence type="ECO:0000256" key="9">
    <source>
        <dbReference type="ARBA" id="ARBA00022741"/>
    </source>
</evidence>
<keyword evidence="10 16" id="KW-0418">Kinase</keyword>
<keyword evidence="13" id="KW-0675">Receptor</keyword>
<dbReference type="PROSITE" id="PS50109">
    <property type="entry name" value="HIS_KIN"/>
    <property type="match status" value="1"/>
</dbReference>
<evidence type="ECO:0000256" key="12">
    <source>
        <dbReference type="ARBA" id="ARBA00022991"/>
    </source>
</evidence>
<evidence type="ECO:0000256" key="8">
    <source>
        <dbReference type="ARBA" id="ARBA00022679"/>
    </source>
</evidence>
<dbReference type="Gene3D" id="3.30.450.20">
    <property type="entry name" value="PAS domain"/>
    <property type="match status" value="1"/>
</dbReference>
<dbReference type="Pfam" id="PF02518">
    <property type="entry name" value="HATPase_c"/>
    <property type="match status" value="1"/>
</dbReference>
<dbReference type="GO" id="GO:0005524">
    <property type="term" value="F:ATP binding"/>
    <property type="evidence" value="ECO:0007669"/>
    <property type="project" value="UniProtKB-KW"/>
</dbReference>
<evidence type="ECO:0000259" key="15">
    <source>
        <dbReference type="PROSITE" id="PS50113"/>
    </source>
</evidence>
<dbReference type="InterPro" id="IPR036890">
    <property type="entry name" value="HATPase_C_sf"/>
</dbReference>
<dbReference type="Pfam" id="PF07568">
    <property type="entry name" value="HisKA_2"/>
    <property type="match status" value="1"/>
</dbReference>
<accession>A0A1Y5RTH0</accession>
<dbReference type="SMART" id="SM00387">
    <property type="entry name" value="HATPase_c"/>
    <property type="match status" value="1"/>
</dbReference>
<dbReference type="InterPro" id="IPR001610">
    <property type="entry name" value="PAC"/>
</dbReference>
<comment type="catalytic activity">
    <reaction evidence="1">
        <text>ATP + protein L-histidine = ADP + protein N-phospho-L-histidine.</text>
        <dbReference type="EC" id="2.7.13.3"/>
    </reaction>
</comment>
<dbReference type="Gene3D" id="3.30.565.10">
    <property type="entry name" value="Histidine kinase-like ATPase, C-terminal domain"/>
    <property type="match status" value="1"/>
</dbReference>
<dbReference type="PANTHER" id="PTHR47429">
    <property type="entry name" value="PROTEIN TWIN LOV 1"/>
    <property type="match status" value="1"/>
</dbReference>
<keyword evidence="4" id="KW-0597">Phosphoprotein</keyword>
<evidence type="ECO:0000256" key="6">
    <source>
        <dbReference type="ARBA" id="ARBA00022630"/>
    </source>
</evidence>
<dbReference type="SUPFAM" id="SSF55785">
    <property type="entry name" value="PYP-like sensor domain (PAS domain)"/>
    <property type="match status" value="1"/>
</dbReference>
<dbReference type="EC" id="2.7.13.3" evidence="2"/>
<gene>
    <name evidence="16" type="ORF">PAM7066_00907</name>
</gene>
<dbReference type="PROSITE" id="PS50113">
    <property type="entry name" value="PAC"/>
    <property type="match status" value="1"/>
</dbReference>
<evidence type="ECO:0000313" key="16">
    <source>
        <dbReference type="EMBL" id="SLN25084.1"/>
    </source>
</evidence>
<keyword evidence="5" id="KW-0716">Sensory transduction</keyword>
<evidence type="ECO:0000259" key="14">
    <source>
        <dbReference type="PROSITE" id="PS50109"/>
    </source>
</evidence>
<evidence type="ECO:0000256" key="7">
    <source>
        <dbReference type="ARBA" id="ARBA00022643"/>
    </source>
</evidence>
<organism evidence="16 17">
    <name type="scientific">Palleronia marisminoris</name>
    <dbReference type="NCBI Taxonomy" id="315423"/>
    <lineage>
        <taxon>Bacteria</taxon>
        <taxon>Pseudomonadati</taxon>
        <taxon>Pseudomonadota</taxon>
        <taxon>Alphaproteobacteria</taxon>
        <taxon>Rhodobacterales</taxon>
        <taxon>Roseobacteraceae</taxon>
        <taxon>Palleronia</taxon>
    </lineage>
</organism>
<keyword evidence="7" id="KW-0288">FMN</keyword>
<dbReference type="EMBL" id="FWFV01000002">
    <property type="protein sequence ID" value="SLN25084.1"/>
    <property type="molecule type" value="Genomic_DNA"/>
</dbReference>
<dbReference type="InterPro" id="IPR011495">
    <property type="entry name" value="Sig_transdc_His_kin_sub2_dim/P"/>
</dbReference>
<dbReference type="Pfam" id="PF13426">
    <property type="entry name" value="PAS_9"/>
    <property type="match status" value="1"/>
</dbReference>
<dbReference type="NCBIfam" id="TIGR00229">
    <property type="entry name" value="sensory_box"/>
    <property type="match status" value="1"/>
</dbReference>
<dbReference type="PANTHER" id="PTHR47429:SF2">
    <property type="entry name" value="PROTEIN TWIN LOV 1"/>
    <property type="match status" value="1"/>
</dbReference>
<dbReference type="RefSeq" id="WP_085852941.1">
    <property type="nucleotide sequence ID" value="NZ_FOPF01000002.1"/>
</dbReference>
<evidence type="ECO:0000256" key="5">
    <source>
        <dbReference type="ARBA" id="ARBA00022606"/>
    </source>
</evidence>
<dbReference type="AlphaFoldDB" id="A0A1Y5RTH0"/>
<sequence length="364" mass="39697">MPDKSFSEDTLEASIGSFPTSMVLSDPHLPDNPLVFVNGAFEKLTLYPSDVVIGRNCRFLQCDDTDPDTVRELGEAIAAERDVSVDILNRKADGSTFWNRLVVTPVRDDMGDVRVFLGILTEIDHPETGNAAAIDDESRQMLRELQHRVKNHLAMVVSLVRLHSRREVTKESFEALSHRIQSLALLYEELSPHGAVMGGAQTLAGGAYLSRVANTIGGLEGRTAIRLNVLCDEVELSVETGARLGMILTEFITNAFEHAFKGRDSGLVQVTLTRMEGDHVRLRVEDDGIGLPDGSTWPDNAPSLRNRTIEAKEADGTLDTRGNKRESGAGGSIVRAMVTHMKGDLNVTSSESGTIVTLDFQADA</sequence>
<keyword evidence="6" id="KW-0285">Flavoprotein</keyword>
<keyword evidence="9" id="KW-0547">Nucleotide-binding</keyword>
<keyword evidence="8 16" id="KW-0808">Transferase</keyword>
<keyword evidence="17" id="KW-1185">Reference proteome</keyword>
<dbReference type="InterPro" id="IPR005467">
    <property type="entry name" value="His_kinase_dom"/>
</dbReference>
<keyword evidence="11" id="KW-0067">ATP-binding</keyword>
<dbReference type="CDD" id="cd00130">
    <property type="entry name" value="PAS"/>
    <property type="match status" value="1"/>
</dbReference>
<dbReference type="InterPro" id="IPR011102">
    <property type="entry name" value="Sig_transdc_His_kinase_HWE"/>
</dbReference>
<feature type="domain" description="PAC" evidence="15">
    <location>
        <begin position="81"/>
        <end position="135"/>
    </location>
</feature>
<evidence type="ECO:0000256" key="4">
    <source>
        <dbReference type="ARBA" id="ARBA00022553"/>
    </source>
</evidence>
<dbReference type="InterPro" id="IPR003594">
    <property type="entry name" value="HATPase_dom"/>
</dbReference>
<dbReference type="Proteomes" id="UP000193870">
    <property type="component" value="Unassembled WGS sequence"/>
</dbReference>
<dbReference type="InterPro" id="IPR035965">
    <property type="entry name" value="PAS-like_dom_sf"/>
</dbReference>
<evidence type="ECO:0000256" key="10">
    <source>
        <dbReference type="ARBA" id="ARBA00022777"/>
    </source>
</evidence>
<reference evidence="16 17" key="1">
    <citation type="submission" date="2017-03" db="EMBL/GenBank/DDBJ databases">
        <authorList>
            <person name="Afonso C.L."/>
            <person name="Miller P.J."/>
            <person name="Scott M.A."/>
            <person name="Spackman E."/>
            <person name="Goraichik I."/>
            <person name="Dimitrov K.M."/>
            <person name="Suarez D.L."/>
            <person name="Swayne D.E."/>
        </authorList>
    </citation>
    <scope>NUCLEOTIDE SEQUENCE [LARGE SCALE GENOMIC DNA]</scope>
    <source>
        <strain evidence="16 17">CECT 7066</strain>
    </source>
</reference>
<dbReference type="InterPro" id="IPR000014">
    <property type="entry name" value="PAS"/>
</dbReference>
<feature type="domain" description="Histidine kinase" evidence="14">
    <location>
        <begin position="144"/>
        <end position="364"/>
    </location>
</feature>
<dbReference type="GO" id="GO:0004673">
    <property type="term" value="F:protein histidine kinase activity"/>
    <property type="evidence" value="ECO:0007669"/>
    <property type="project" value="UniProtKB-EC"/>
</dbReference>
<dbReference type="InterPro" id="IPR000700">
    <property type="entry name" value="PAS-assoc_C"/>
</dbReference>
<dbReference type="SMART" id="SM00086">
    <property type="entry name" value="PAC"/>
    <property type="match status" value="1"/>
</dbReference>
<evidence type="ECO:0000256" key="13">
    <source>
        <dbReference type="ARBA" id="ARBA00023170"/>
    </source>
</evidence>
<dbReference type="GO" id="GO:0009881">
    <property type="term" value="F:photoreceptor activity"/>
    <property type="evidence" value="ECO:0007669"/>
    <property type="project" value="UniProtKB-KW"/>
</dbReference>
<keyword evidence="12" id="KW-0157">Chromophore</keyword>
<protein>
    <recommendedName>
        <fullName evidence="2">histidine kinase</fullName>
        <ecNumber evidence="2">2.7.13.3</ecNumber>
    </recommendedName>
</protein>
<name>A0A1Y5RTH0_9RHOB</name>
<keyword evidence="3" id="KW-0600">Photoreceptor protein</keyword>
<proteinExistence type="predicted"/>
<evidence type="ECO:0000256" key="2">
    <source>
        <dbReference type="ARBA" id="ARBA00012438"/>
    </source>
</evidence>
<dbReference type="STRING" id="315423.SAMN04488020_102374"/>
<dbReference type="SMART" id="SM00911">
    <property type="entry name" value="HWE_HK"/>
    <property type="match status" value="1"/>
</dbReference>
<evidence type="ECO:0000256" key="3">
    <source>
        <dbReference type="ARBA" id="ARBA00022543"/>
    </source>
</evidence>
<dbReference type="OrthoDB" id="489241at2"/>
<evidence type="ECO:0000256" key="1">
    <source>
        <dbReference type="ARBA" id="ARBA00000085"/>
    </source>
</evidence>
<evidence type="ECO:0000256" key="11">
    <source>
        <dbReference type="ARBA" id="ARBA00022840"/>
    </source>
</evidence>
<dbReference type="SUPFAM" id="SSF55874">
    <property type="entry name" value="ATPase domain of HSP90 chaperone/DNA topoisomerase II/histidine kinase"/>
    <property type="match status" value="1"/>
</dbReference>